<dbReference type="RefSeq" id="WP_308478331.1">
    <property type="nucleotide sequence ID" value="NZ_OY726397.1"/>
</dbReference>
<proteinExistence type="predicted"/>
<dbReference type="Proteomes" id="UP001190465">
    <property type="component" value="Chromosome"/>
</dbReference>
<gene>
    <name evidence="1" type="ORF">MU0053_002889</name>
</gene>
<dbReference type="EMBL" id="OY726397">
    <property type="protein sequence ID" value="CAJ1505257.1"/>
    <property type="molecule type" value="Genomic_DNA"/>
</dbReference>
<evidence type="ECO:0000313" key="2">
    <source>
        <dbReference type="Proteomes" id="UP001190465"/>
    </source>
</evidence>
<organism evidence="1 2">
    <name type="scientific">[Mycobacterium] burgundiense</name>
    <dbReference type="NCBI Taxonomy" id="3064286"/>
    <lineage>
        <taxon>Bacteria</taxon>
        <taxon>Bacillati</taxon>
        <taxon>Actinomycetota</taxon>
        <taxon>Actinomycetes</taxon>
        <taxon>Mycobacteriales</taxon>
        <taxon>Mycobacteriaceae</taxon>
        <taxon>Mycolicibacterium</taxon>
    </lineage>
</organism>
<sequence length="121" mass="12893">MTETSETDTSKHRSADPDAVRALLAADPRFTAVEGVKGRANEFYAAAEPFVGESHLQPHARASVDDEREQVFLTVTAAETVTFIQLRFSAFDTAGQLTAALFPVAVALAAALAEPTQEASK</sequence>
<accession>A0ABM9LV62</accession>
<protein>
    <submittedName>
        <fullName evidence="1">Uncharacterized protein</fullName>
    </submittedName>
</protein>
<evidence type="ECO:0000313" key="1">
    <source>
        <dbReference type="EMBL" id="CAJ1505257.1"/>
    </source>
</evidence>
<name>A0ABM9LV62_9MYCO</name>
<keyword evidence="2" id="KW-1185">Reference proteome</keyword>
<reference evidence="1 2" key="1">
    <citation type="submission" date="2023-08" db="EMBL/GenBank/DDBJ databases">
        <authorList>
            <person name="Folkvardsen B D."/>
            <person name="Norman A."/>
        </authorList>
    </citation>
    <scope>NUCLEOTIDE SEQUENCE [LARGE SCALE GENOMIC DNA]</scope>
    <source>
        <strain evidence="1 2">Mu0053</strain>
    </source>
</reference>